<evidence type="ECO:0000256" key="7">
    <source>
        <dbReference type="ARBA" id="ARBA00022989"/>
    </source>
</evidence>
<feature type="transmembrane region" description="Helical" evidence="10">
    <location>
        <begin position="829"/>
        <end position="848"/>
    </location>
</feature>
<dbReference type="GO" id="GO:0016887">
    <property type="term" value="F:ATP hydrolysis activity"/>
    <property type="evidence" value="ECO:0007669"/>
    <property type="project" value="InterPro"/>
</dbReference>
<proteinExistence type="predicted"/>
<dbReference type="PROSITE" id="PS50893">
    <property type="entry name" value="ABC_TRANSPORTER_2"/>
    <property type="match status" value="1"/>
</dbReference>
<reference evidence="12" key="1">
    <citation type="submission" date="2020-11" db="EMBL/GenBank/DDBJ databases">
        <authorList>
            <person name="Tran Van P."/>
        </authorList>
    </citation>
    <scope>NUCLEOTIDE SEQUENCE</scope>
</reference>
<feature type="region of interest" description="Disordered" evidence="9">
    <location>
        <begin position="589"/>
        <end position="610"/>
    </location>
</feature>
<evidence type="ECO:0000256" key="3">
    <source>
        <dbReference type="ARBA" id="ARBA00022692"/>
    </source>
</evidence>
<feature type="transmembrane region" description="Helical" evidence="10">
    <location>
        <begin position="44"/>
        <end position="64"/>
    </location>
</feature>
<keyword evidence="5" id="KW-0547">Nucleotide-binding</keyword>
<dbReference type="Pfam" id="PF00005">
    <property type="entry name" value="ABC_tran"/>
    <property type="match status" value="1"/>
</dbReference>
<keyword evidence="2" id="KW-0813">Transport</keyword>
<feature type="transmembrane region" description="Helical" evidence="10">
    <location>
        <begin position="955"/>
        <end position="980"/>
    </location>
</feature>
<keyword evidence="3 10" id="KW-0812">Transmembrane</keyword>
<feature type="transmembrane region" description="Helical" evidence="10">
    <location>
        <begin position="647"/>
        <end position="667"/>
    </location>
</feature>
<dbReference type="GO" id="GO:0016020">
    <property type="term" value="C:membrane"/>
    <property type="evidence" value="ECO:0007669"/>
    <property type="project" value="UniProtKB-SubCell"/>
</dbReference>
<dbReference type="AlphaFoldDB" id="A0A7R9PRF6"/>
<dbReference type="SMART" id="SM00382">
    <property type="entry name" value="AAA"/>
    <property type="match status" value="1"/>
</dbReference>
<dbReference type="GO" id="GO:0140359">
    <property type="term" value="F:ABC-type transporter activity"/>
    <property type="evidence" value="ECO:0007669"/>
    <property type="project" value="InterPro"/>
</dbReference>
<dbReference type="Pfam" id="PF12698">
    <property type="entry name" value="ABC2_membrane_3"/>
    <property type="match status" value="2"/>
</dbReference>
<evidence type="ECO:0000259" key="11">
    <source>
        <dbReference type="PROSITE" id="PS50893"/>
    </source>
</evidence>
<dbReference type="InterPro" id="IPR027417">
    <property type="entry name" value="P-loop_NTPase"/>
</dbReference>
<dbReference type="Gene3D" id="3.40.50.300">
    <property type="entry name" value="P-loop containing nucleotide triphosphate hydrolases"/>
    <property type="match status" value="1"/>
</dbReference>
<evidence type="ECO:0000256" key="4">
    <source>
        <dbReference type="ARBA" id="ARBA00022737"/>
    </source>
</evidence>
<evidence type="ECO:0000256" key="9">
    <source>
        <dbReference type="SAM" id="MobiDB-lite"/>
    </source>
</evidence>
<dbReference type="EMBL" id="OE846434">
    <property type="protein sequence ID" value="CAD7609791.1"/>
    <property type="molecule type" value="Genomic_DNA"/>
</dbReference>
<dbReference type="GO" id="GO:0005319">
    <property type="term" value="F:lipid transporter activity"/>
    <property type="evidence" value="ECO:0007669"/>
    <property type="project" value="TreeGrafter"/>
</dbReference>
<accession>A0A7R9PRF6</accession>
<evidence type="ECO:0000313" key="12">
    <source>
        <dbReference type="EMBL" id="CAD7609791.1"/>
    </source>
</evidence>
<dbReference type="InterPro" id="IPR013525">
    <property type="entry name" value="ABC2_TM"/>
</dbReference>
<feature type="transmembrane region" description="Helical" evidence="10">
    <location>
        <begin position="1000"/>
        <end position="1024"/>
    </location>
</feature>
<keyword evidence="4" id="KW-0677">Repeat</keyword>
<feature type="transmembrane region" description="Helical" evidence="10">
    <location>
        <begin position="912"/>
        <end position="935"/>
    </location>
</feature>
<feature type="transmembrane region" description="Helical" evidence="10">
    <location>
        <begin position="881"/>
        <end position="900"/>
    </location>
</feature>
<dbReference type="GO" id="GO:0005524">
    <property type="term" value="F:ATP binding"/>
    <property type="evidence" value="ECO:0007669"/>
    <property type="project" value="UniProtKB-KW"/>
</dbReference>
<keyword evidence="8 10" id="KW-0472">Membrane</keyword>
<feature type="transmembrane region" description="Helical" evidence="10">
    <location>
        <begin position="189"/>
        <end position="211"/>
    </location>
</feature>
<organism evidence="12">
    <name type="scientific">Timema genevievae</name>
    <name type="common">Walking stick</name>
    <dbReference type="NCBI Taxonomy" id="629358"/>
    <lineage>
        <taxon>Eukaryota</taxon>
        <taxon>Metazoa</taxon>
        <taxon>Ecdysozoa</taxon>
        <taxon>Arthropoda</taxon>
        <taxon>Hexapoda</taxon>
        <taxon>Insecta</taxon>
        <taxon>Pterygota</taxon>
        <taxon>Neoptera</taxon>
        <taxon>Polyneoptera</taxon>
        <taxon>Phasmatodea</taxon>
        <taxon>Timematodea</taxon>
        <taxon>Timematoidea</taxon>
        <taxon>Timematidae</taxon>
        <taxon>Timema</taxon>
    </lineage>
</organism>
<dbReference type="SUPFAM" id="SSF52540">
    <property type="entry name" value="P-loop containing nucleoside triphosphate hydrolases"/>
    <property type="match status" value="1"/>
</dbReference>
<evidence type="ECO:0000256" key="6">
    <source>
        <dbReference type="ARBA" id="ARBA00022840"/>
    </source>
</evidence>
<feature type="transmembrane region" description="Helical" evidence="10">
    <location>
        <begin position="84"/>
        <end position="109"/>
    </location>
</feature>
<protein>
    <recommendedName>
        <fullName evidence="11">ABC transporter domain-containing protein</fullName>
    </recommendedName>
</protein>
<evidence type="ECO:0000256" key="2">
    <source>
        <dbReference type="ARBA" id="ARBA00022448"/>
    </source>
</evidence>
<feature type="transmembrane region" description="Helical" evidence="10">
    <location>
        <begin position="115"/>
        <end position="133"/>
    </location>
</feature>
<sequence length="1040" mass="116968">MVSFIILLSLTYTSISIVKVITSEKELQLKETMKIMGLPNWLHWTAWFVNNFLMLLISVILMVVMLKVPWYSGTDVTVFTHSNWLLIFIFLMLYAVAMICFCFMITSFFSKANSASTVAGLAWFVLFAPYLFIQNNYTELSLSTKLATSLFSNTAMGYGFQLILMHEGTGKGIQWDNVWEPATQDDDLYFGHLIIFMLLDSAIYLLIAIYVEAVFPGAYGVPKPWYFLFQKSFWCESQVARKKMGKENTDFSEKRKEHNFEQEPELPIGVQIRNLHKVYNNKTAVNRLNLNMYQGQITVLLGHNGAGKTTTMSMLTGMITPTSGTASVGGYDIRTEMNNARGSLGLCPQHNILFNEMTVREHIYFFGKLKGMDNKGIEDEIKRYLHILELEPKENSQSHTLSGGMKRKLSAAVALCGNSQVVMFDEPTSGMDPAARRTLWDLLRSEKQGRTIMLTTHFMDEADLLGDRIAIMAGGGLQCCGSSFFLKKRFGAGYKLIIVKDTACDVDKVTHTLRRHIPSLEVDQNIASELSYLLEAGMSTLFEPMLQELEEKKQSLNILSYGISLTTMEEVFIKVGKDLELITEDDDIDDSLPELEPEQKNNNSSLRSSTHTLVNVSKPQNLSGVKLVRNRLRAMWMKNYLRTLRSWVMYLIHILLPVCFLIIVMIVTKTIVVRDGLPALDLSLQSYNNPRTPVGLLTNDNESESIYHQYKGLVTTGLDDLNVGISPPSFPDMQQHALDIAKAGFTTYTQRYIVGSTMDYDSDNSTPVITGWFNNQPYHGIPVALNLVHNAVLRSLSGQAYSLSIVNHPLPYTTDTLAKLQNSGANTGFQIAFNVVFSMSIVSAYYILFSIKDRVSKSKHLQFVSGVEVLTYWGTTYLWDYLTFVFIALAMVVTLVVFQEESFSTGVQIEDLALVVTVTLVLFQEDLALVMTLVLCQEDLALVMTVTLALFQEDLALVMTVTLVLIQEDLALVMTVTLVLIQEDLALNRGQDEEYQKGRVLLVILCFGLAMLPLTYLLSFFFSIPASGYTRLVMVNVITG</sequence>
<comment type="subcellular location">
    <subcellularLocation>
        <location evidence="1">Membrane</location>
        <topology evidence="1">Multi-pass membrane protein</topology>
    </subcellularLocation>
</comment>
<dbReference type="CDD" id="cd03263">
    <property type="entry name" value="ABC_subfamily_A"/>
    <property type="match status" value="1"/>
</dbReference>
<name>A0A7R9PRF6_TIMGE</name>
<feature type="transmembrane region" description="Helical" evidence="10">
    <location>
        <begin position="145"/>
        <end position="164"/>
    </location>
</feature>
<evidence type="ECO:0000256" key="5">
    <source>
        <dbReference type="ARBA" id="ARBA00022741"/>
    </source>
</evidence>
<dbReference type="InterPro" id="IPR026082">
    <property type="entry name" value="ABCA"/>
</dbReference>
<evidence type="ECO:0000256" key="10">
    <source>
        <dbReference type="SAM" id="Phobius"/>
    </source>
</evidence>
<gene>
    <name evidence="12" type="ORF">TGEB3V08_LOCUS10604</name>
</gene>
<keyword evidence="7 10" id="KW-1133">Transmembrane helix</keyword>
<dbReference type="InterPro" id="IPR003439">
    <property type="entry name" value="ABC_transporter-like_ATP-bd"/>
</dbReference>
<dbReference type="InterPro" id="IPR003593">
    <property type="entry name" value="AAA+_ATPase"/>
</dbReference>
<feature type="domain" description="ABC transporter" evidence="11">
    <location>
        <begin position="270"/>
        <end position="499"/>
    </location>
</feature>
<dbReference type="PANTHER" id="PTHR19229:SF250">
    <property type="entry name" value="ABC TRANSPORTER DOMAIN-CONTAINING PROTEIN-RELATED"/>
    <property type="match status" value="1"/>
</dbReference>
<dbReference type="FunFam" id="3.40.50.300:FF:000298">
    <property type="entry name" value="ATP-binding cassette sub-family A member 12"/>
    <property type="match status" value="1"/>
</dbReference>
<dbReference type="PANTHER" id="PTHR19229">
    <property type="entry name" value="ATP-BINDING CASSETTE TRANSPORTER SUBFAMILY A ABCA"/>
    <property type="match status" value="1"/>
</dbReference>
<evidence type="ECO:0000256" key="1">
    <source>
        <dbReference type="ARBA" id="ARBA00004141"/>
    </source>
</evidence>
<evidence type="ECO:0000256" key="8">
    <source>
        <dbReference type="ARBA" id="ARBA00023136"/>
    </source>
</evidence>
<feature type="compositionally biased region" description="Polar residues" evidence="9">
    <location>
        <begin position="600"/>
        <end position="610"/>
    </location>
</feature>
<keyword evidence="6" id="KW-0067">ATP-binding</keyword>